<comment type="caution">
    <text evidence="9">Lacks conserved residue(s) required for the propagation of feature annotation.</text>
</comment>
<feature type="binding site" evidence="9">
    <location>
        <position position="223"/>
    </location>
    <ligand>
        <name>1-deoxy-D-xylulose 5-phosphate</name>
        <dbReference type="ChEBI" id="CHEBI:57792"/>
    </ligand>
</feature>
<feature type="binding site" evidence="9">
    <location>
        <position position="20"/>
    </location>
    <ligand>
        <name>NADPH</name>
        <dbReference type="ChEBI" id="CHEBI:57783"/>
    </ligand>
</feature>
<feature type="binding site" evidence="9">
    <location>
        <position position="211"/>
    </location>
    <ligand>
        <name>NADPH</name>
        <dbReference type="ChEBI" id="CHEBI:57783"/>
    </ligand>
</feature>
<feature type="binding site" evidence="9">
    <location>
        <position position="130"/>
    </location>
    <ligand>
        <name>NADPH</name>
        <dbReference type="ChEBI" id="CHEBI:57783"/>
    </ligand>
</feature>
<dbReference type="InterPro" id="IPR036169">
    <property type="entry name" value="DXPR_C_sf"/>
</dbReference>
<dbReference type="Gene3D" id="1.10.1740.10">
    <property type="match status" value="1"/>
</dbReference>
<evidence type="ECO:0000256" key="1">
    <source>
        <dbReference type="ARBA" id="ARBA00005094"/>
    </source>
</evidence>
<dbReference type="InterPro" id="IPR013512">
    <property type="entry name" value="DXP_reductoisomerase_N"/>
</dbReference>
<feature type="binding site" evidence="9">
    <location>
        <position position="218"/>
    </location>
    <ligand>
        <name>1-deoxy-D-xylulose 5-phosphate</name>
        <dbReference type="ChEBI" id="CHEBI:57792"/>
    </ligand>
</feature>
<dbReference type="GO" id="GO:0030604">
    <property type="term" value="F:1-deoxy-D-xylulose-5-phosphate reductoisomerase activity"/>
    <property type="evidence" value="ECO:0007669"/>
    <property type="project" value="UniProtKB-UniRule"/>
</dbReference>
<dbReference type="InterPro" id="IPR026877">
    <property type="entry name" value="DXPR_C"/>
</dbReference>
<dbReference type="NCBIfam" id="TIGR00243">
    <property type="entry name" value="Dxr"/>
    <property type="match status" value="1"/>
</dbReference>
<dbReference type="AlphaFoldDB" id="A0A7W6JZ36"/>
<feature type="binding site" evidence="9">
    <location>
        <position position="156"/>
    </location>
    <ligand>
        <name>Mn(2+)</name>
        <dbReference type="ChEBI" id="CHEBI:29035"/>
    </ligand>
</feature>
<dbReference type="SUPFAM" id="SSF69055">
    <property type="entry name" value="1-deoxy-D-xylulose-5-phosphate reductoisomerase, C-terminal domain"/>
    <property type="match status" value="1"/>
</dbReference>
<dbReference type="EMBL" id="JACIDU010000002">
    <property type="protein sequence ID" value="MBB4102194.1"/>
    <property type="molecule type" value="Genomic_DNA"/>
</dbReference>
<dbReference type="EC" id="1.1.1.267" evidence="9"/>
<feature type="domain" description="DXP reductoisomerase C-terminal" evidence="12">
    <location>
        <begin position="267"/>
        <end position="384"/>
    </location>
</feature>
<evidence type="ECO:0000256" key="9">
    <source>
        <dbReference type="HAMAP-Rule" id="MF_00183"/>
    </source>
</evidence>
<dbReference type="UniPathway" id="UPA00056">
    <property type="reaction ID" value="UER00092"/>
</dbReference>
<dbReference type="InterPro" id="IPR003821">
    <property type="entry name" value="DXP_reductoisomerase"/>
</dbReference>
<feature type="binding site" evidence="9">
    <location>
        <position position="131"/>
    </location>
    <ligand>
        <name>1-deoxy-D-xylulose 5-phosphate</name>
        <dbReference type="ChEBI" id="CHEBI:57792"/>
    </ligand>
</feature>
<dbReference type="SUPFAM" id="SSF55347">
    <property type="entry name" value="Glyceraldehyde-3-phosphate dehydrogenase-like, C-terminal domain"/>
    <property type="match status" value="1"/>
</dbReference>
<evidence type="ECO:0000259" key="11">
    <source>
        <dbReference type="Pfam" id="PF08436"/>
    </source>
</evidence>
<feature type="binding site" evidence="9">
    <location>
        <position position="132"/>
    </location>
    <ligand>
        <name>NADPH</name>
        <dbReference type="ChEBI" id="CHEBI:57783"/>
    </ligand>
</feature>
<feature type="domain" description="1-deoxy-D-xylulose 5-phosphate reductoisomerase N-terminal" evidence="10">
    <location>
        <begin position="11"/>
        <end position="138"/>
    </location>
</feature>
<keyword evidence="3 9" id="KW-0479">Metal-binding</keyword>
<evidence type="ECO:0000256" key="7">
    <source>
        <dbReference type="ARBA" id="ARBA00023229"/>
    </source>
</evidence>
<comment type="catalytic activity">
    <reaction evidence="8">
        <text>2-C-methyl-D-erythritol 4-phosphate + NADP(+) = 1-deoxy-D-xylulose 5-phosphate + NADPH + H(+)</text>
        <dbReference type="Rhea" id="RHEA:13717"/>
        <dbReference type="ChEBI" id="CHEBI:15378"/>
        <dbReference type="ChEBI" id="CHEBI:57783"/>
        <dbReference type="ChEBI" id="CHEBI:57792"/>
        <dbReference type="ChEBI" id="CHEBI:58262"/>
        <dbReference type="ChEBI" id="CHEBI:58349"/>
        <dbReference type="EC" id="1.1.1.267"/>
    </reaction>
    <physiologicalReaction direction="right-to-left" evidence="8">
        <dbReference type="Rhea" id="RHEA:13719"/>
    </physiologicalReaction>
</comment>
<dbReference type="FunFam" id="3.40.50.720:FF:000045">
    <property type="entry name" value="1-deoxy-D-xylulose 5-phosphate reductoisomerase"/>
    <property type="match status" value="1"/>
</dbReference>
<comment type="cofactor">
    <cofactor evidence="9">
        <name>Mg(2+)</name>
        <dbReference type="ChEBI" id="CHEBI:18420"/>
    </cofactor>
    <cofactor evidence="9">
        <name>Mn(2+)</name>
        <dbReference type="ChEBI" id="CHEBI:29035"/>
    </cofactor>
</comment>
<dbReference type="RefSeq" id="WP_183789476.1">
    <property type="nucleotide sequence ID" value="NZ_JACIDU010000002.1"/>
</dbReference>
<name>A0A7W6JZ36_9HYPH</name>
<keyword evidence="6 9" id="KW-0464">Manganese</keyword>
<dbReference type="Proteomes" id="UP000584824">
    <property type="component" value="Unassembled WGS sequence"/>
</dbReference>
<dbReference type="Pfam" id="PF08436">
    <property type="entry name" value="DXP_redisom_C"/>
    <property type="match status" value="1"/>
</dbReference>
<feature type="binding site" evidence="9">
    <location>
        <position position="227"/>
    </location>
    <ligand>
        <name>1-deoxy-D-xylulose 5-phosphate</name>
        <dbReference type="ChEBI" id="CHEBI:57792"/>
    </ligand>
</feature>
<dbReference type="GO" id="GO:0030145">
    <property type="term" value="F:manganese ion binding"/>
    <property type="evidence" value="ECO:0007669"/>
    <property type="project" value="TreeGrafter"/>
</dbReference>
<comment type="similarity">
    <text evidence="2 9">Belongs to the DXR family.</text>
</comment>
<dbReference type="GO" id="GO:0070402">
    <property type="term" value="F:NADPH binding"/>
    <property type="evidence" value="ECO:0007669"/>
    <property type="project" value="InterPro"/>
</dbReference>
<dbReference type="PANTHER" id="PTHR30525">
    <property type="entry name" value="1-DEOXY-D-XYLULOSE 5-PHOSPHATE REDUCTOISOMERASE"/>
    <property type="match status" value="1"/>
</dbReference>
<evidence type="ECO:0000313" key="14">
    <source>
        <dbReference type="Proteomes" id="UP000584824"/>
    </source>
</evidence>
<comment type="function">
    <text evidence="9">Catalyzes the NADPH-dependent rearrangement and reduction of 1-deoxy-D-xylulose-5-phosphate (DXP) to 2-C-methyl-D-erythritol 4-phosphate (MEP).</text>
</comment>
<evidence type="ECO:0000313" key="13">
    <source>
        <dbReference type="EMBL" id="MBB4102194.1"/>
    </source>
</evidence>
<reference evidence="13 14" key="1">
    <citation type="submission" date="2020-08" db="EMBL/GenBank/DDBJ databases">
        <title>Genomic Encyclopedia of Type Strains, Phase IV (KMG-IV): sequencing the most valuable type-strain genomes for metagenomic binning, comparative biology and taxonomic classification.</title>
        <authorList>
            <person name="Goeker M."/>
        </authorList>
    </citation>
    <scope>NUCLEOTIDE SEQUENCE [LARGE SCALE GENOMIC DNA]</scope>
    <source>
        <strain evidence="13 14">DSM 26385</strain>
    </source>
</reference>
<feature type="domain" description="1-deoxy-D-xylulose 5-phosphate reductoisomerase C-terminal" evidence="11">
    <location>
        <begin position="152"/>
        <end position="235"/>
    </location>
</feature>
<sequence length="390" mass="41401">MTSAAPSRRRITILGSTGSIGTNTLDVVGRLGGRESFDVMALTGNGNIALLAEQAKTFGAKLAVTASDEHYEALKDALSGSGIAVAAGKSGLAEAAAMDAGWVMAAIVGTAGLRPTLIAAERGADIALANKECLVSAGALFIEAVRQGGGKLLPVDSEHNAIFQVLEENQRHALERIILTASGGPFRTWTLREMASVTVETARAHPNWSMGLKISIDSASMFNKALEMIEAQHLFRLKPEQVEVVVHPQSVIHSMVGYTDGSVLAQLGSPDMRTAIGYALTYPRRGHLPVERLDFTKLSRLDFEAPDPDRFPALRLAREAMETGGVAGAVLNGAKEVALEAFIAGRLRFLDMPRIVERTMAMLSQLPAASSMDDVFAADEKARQVAAGLL</sequence>
<dbReference type="GO" id="GO:0016853">
    <property type="term" value="F:isomerase activity"/>
    <property type="evidence" value="ECO:0007669"/>
    <property type="project" value="UniProtKB-KW"/>
</dbReference>
<keyword evidence="7 9" id="KW-0414">Isoprene biosynthesis</keyword>
<feature type="binding site" evidence="9">
    <location>
        <position position="182"/>
    </location>
    <ligand>
        <name>1-deoxy-D-xylulose 5-phosphate</name>
        <dbReference type="ChEBI" id="CHEBI:57792"/>
    </ligand>
</feature>
<dbReference type="InterPro" id="IPR013644">
    <property type="entry name" value="DXP_reductoisomerase_C"/>
</dbReference>
<dbReference type="Gene3D" id="3.40.50.720">
    <property type="entry name" value="NAD(P)-binding Rossmann-like Domain"/>
    <property type="match status" value="1"/>
</dbReference>
<comment type="pathway">
    <text evidence="1 9">Isoprenoid biosynthesis; isopentenyl diphosphate biosynthesis via DXP pathway; isopentenyl diphosphate from 1-deoxy-D-xylulose 5-phosphate: step 1/6.</text>
</comment>
<comment type="caution">
    <text evidence="13">The sequence shown here is derived from an EMBL/GenBank/DDBJ whole genome shotgun (WGS) entry which is preliminary data.</text>
</comment>
<feature type="binding site" evidence="9">
    <location>
        <position position="47"/>
    </location>
    <ligand>
        <name>NADPH</name>
        <dbReference type="ChEBI" id="CHEBI:57783"/>
    </ligand>
</feature>
<keyword evidence="9" id="KW-0460">Magnesium</keyword>
<dbReference type="Pfam" id="PF13288">
    <property type="entry name" value="DXPR_C"/>
    <property type="match status" value="1"/>
</dbReference>
<keyword evidence="13" id="KW-0413">Isomerase</keyword>
<dbReference type="PIRSF" id="PIRSF006205">
    <property type="entry name" value="Dxp_reductismrs"/>
    <property type="match status" value="1"/>
</dbReference>
<organism evidence="13 14">
    <name type="scientific">Allorhizobium borbori</name>
    <dbReference type="NCBI Taxonomy" id="485907"/>
    <lineage>
        <taxon>Bacteria</taxon>
        <taxon>Pseudomonadati</taxon>
        <taxon>Pseudomonadota</taxon>
        <taxon>Alphaproteobacteria</taxon>
        <taxon>Hyphomicrobiales</taxon>
        <taxon>Rhizobiaceae</taxon>
        <taxon>Rhizobium/Agrobacterium group</taxon>
        <taxon>Allorhizobium</taxon>
    </lineage>
</organism>
<keyword evidence="14" id="KW-1185">Reference proteome</keyword>
<feature type="binding site" evidence="9">
    <location>
        <position position="158"/>
    </location>
    <ligand>
        <name>Mn(2+)</name>
        <dbReference type="ChEBI" id="CHEBI:29035"/>
    </ligand>
</feature>
<dbReference type="HAMAP" id="MF_00183">
    <property type="entry name" value="DXP_reductoisom"/>
    <property type="match status" value="1"/>
</dbReference>
<feature type="binding site" evidence="9">
    <location>
        <position position="205"/>
    </location>
    <ligand>
        <name>1-deoxy-D-xylulose 5-phosphate</name>
        <dbReference type="ChEBI" id="CHEBI:57792"/>
    </ligand>
</feature>
<evidence type="ECO:0000259" key="10">
    <source>
        <dbReference type="Pfam" id="PF02670"/>
    </source>
</evidence>
<keyword evidence="4 9" id="KW-0521">NADP</keyword>
<feature type="binding site" evidence="9">
    <location>
        <position position="157"/>
    </location>
    <ligand>
        <name>1-deoxy-D-xylulose 5-phosphate</name>
        <dbReference type="ChEBI" id="CHEBI:57792"/>
    </ligand>
</feature>
<evidence type="ECO:0000256" key="5">
    <source>
        <dbReference type="ARBA" id="ARBA00023002"/>
    </source>
</evidence>
<feature type="binding site" evidence="9">
    <location>
        <position position="224"/>
    </location>
    <ligand>
        <name>1-deoxy-D-xylulose 5-phosphate</name>
        <dbReference type="ChEBI" id="CHEBI:57792"/>
    </ligand>
</feature>
<dbReference type="PANTHER" id="PTHR30525:SF0">
    <property type="entry name" value="1-DEOXY-D-XYLULOSE 5-PHOSPHATE REDUCTOISOMERASE, CHLOROPLASTIC"/>
    <property type="match status" value="1"/>
</dbReference>
<dbReference type="GO" id="GO:0051484">
    <property type="term" value="P:isopentenyl diphosphate biosynthetic process, methylerythritol 4-phosphate pathway involved in terpenoid biosynthetic process"/>
    <property type="evidence" value="ECO:0007669"/>
    <property type="project" value="UniProtKB-ARBA"/>
</dbReference>
<evidence type="ECO:0000256" key="4">
    <source>
        <dbReference type="ARBA" id="ARBA00022857"/>
    </source>
</evidence>
<feature type="binding site" evidence="9">
    <location>
        <position position="158"/>
    </location>
    <ligand>
        <name>1-deoxy-D-xylulose 5-phosphate</name>
        <dbReference type="ChEBI" id="CHEBI:57792"/>
    </ligand>
</feature>
<dbReference type="SUPFAM" id="SSF51735">
    <property type="entry name" value="NAD(P)-binding Rossmann-fold domains"/>
    <property type="match status" value="1"/>
</dbReference>
<evidence type="ECO:0000256" key="2">
    <source>
        <dbReference type="ARBA" id="ARBA00006825"/>
    </source>
</evidence>
<evidence type="ECO:0000259" key="12">
    <source>
        <dbReference type="Pfam" id="PF13288"/>
    </source>
</evidence>
<feature type="binding site" evidence="9">
    <location>
        <position position="18"/>
    </location>
    <ligand>
        <name>NADPH</name>
        <dbReference type="ChEBI" id="CHEBI:57783"/>
    </ligand>
</feature>
<dbReference type="Pfam" id="PF02670">
    <property type="entry name" value="DXP_reductoisom"/>
    <property type="match status" value="1"/>
</dbReference>
<accession>A0A7W6JZ36</accession>
<protein>
    <recommendedName>
        <fullName evidence="9">1-deoxy-D-xylulose 5-phosphate reductoisomerase</fullName>
        <shortName evidence="9">DXP reductoisomerase</shortName>
        <ecNumber evidence="9">1.1.1.267</ecNumber>
    </recommendedName>
    <alternativeName>
        <fullName evidence="9">1-deoxyxylulose-5-phosphate reductoisomerase</fullName>
    </alternativeName>
    <alternativeName>
        <fullName evidence="9">2-C-methyl-D-erythritol 4-phosphate synthase</fullName>
    </alternativeName>
</protein>
<feature type="binding site" evidence="9">
    <location>
        <position position="19"/>
    </location>
    <ligand>
        <name>NADPH</name>
        <dbReference type="ChEBI" id="CHEBI:57783"/>
    </ligand>
</feature>
<dbReference type="InterPro" id="IPR036291">
    <property type="entry name" value="NAD(P)-bd_dom_sf"/>
</dbReference>
<evidence type="ECO:0000256" key="3">
    <source>
        <dbReference type="ARBA" id="ARBA00022723"/>
    </source>
</evidence>
<feature type="binding site" evidence="9">
    <location>
        <position position="227"/>
    </location>
    <ligand>
        <name>Mn(2+)</name>
        <dbReference type="ChEBI" id="CHEBI:29035"/>
    </ligand>
</feature>
<keyword evidence="5 9" id="KW-0560">Oxidoreductase</keyword>
<proteinExistence type="inferred from homology"/>
<gene>
    <name evidence="9" type="primary">dxr</name>
    <name evidence="13" type="ORF">GGQ66_000722</name>
</gene>
<evidence type="ECO:0000256" key="8">
    <source>
        <dbReference type="ARBA" id="ARBA00048543"/>
    </source>
</evidence>
<feature type="binding site" evidence="9">
    <location>
        <position position="17"/>
    </location>
    <ligand>
        <name>NADPH</name>
        <dbReference type="ChEBI" id="CHEBI:57783"/>
    </ligand>
</feature>
<evidence type="ECO:0000256" key="6">
    <source>
        <dbReference type="ARBA" id="ARBA00023211"/>
    </source>
</evidence>